<dbReference type="Proteomes" id="UP001234585">
    <property type="component" value="Plasmid unnamed5"/>
</dbReference>
<proteinExistence type="predicted"/>
<evidence type="ECO:0000313" key="1">
    <source>
        <dbReference type="EMBL" id="WLS01152.1"/>
    </source>
</evidence>
<dbReference type="Gene3D" id="3.40.50.620">
    <property type="entry name" value="HUPs"/>
    <property type="match status" value="1"/>
</dbReference>
<keyword evidence="1" id="KW-0614">Plasmid</keyword>
<dbReference type="EMBL" id="CP132307">
    <property type="protein sequence ID" value="WLS01152.1"/>
    <property type="molecule type" value="Genomic_DNA"/>
</dbReference>
<dbReference type="RefSeq" id="WP_306041461.1">
    <property type="nucleotide sequence ID" value="NZ_CP132307.1"/>
</dbReference>
<sequence>MFFSPLGFEPAEGSSSAIRLRALSLGAGVQSTTLALMAAHGEIGPMPDCAIFADTGWEPQAVYDHLDWLMSGNVLPFPVHIVSAGNIRDDLIGAGDGKRWASIPAFAKTVTPAGVVVPVYDEDDDGELIEIGTRATARETVSIGMIRRQCTTDYKIVPIRRKVRELAGLTRKRSPDHAVVEQWIGISCDEIVRAKPSFEPWQVKRFPLIEKRMSRRDCLAWLRRHGYPDPPKSACVGCPFHDNARWRFMRDHDLASWADAIEVDRALRNGVRGIRGEIFLHRSCVPLGEADLSTASDRGQLDLWPNECEGMCGV</sequence>
<geneLocation type="plasmid" evidence="1 2">
    <name>unnamed5</name>
</geneLocation>
<evidence type="ECO:0008006" key="3">
    <source>
        <dbReference type="Google" id="ProtNLM"/>
    </source>
</evidence>
<organism evidence="1 2">
    <name type="scientific">Shinella sumterensis</name>
    <dbReference type="NCBI Taxonomy" id="1967501"/>
    <lineage>
        <taxon>Bacteria</taxon>
        <taxon>Pseudomonadati</taxon>
        <taxon>Pseudomonadota</taxon>
        <taxon>Alphaproteobacteria</taxon>
        <taxon>Hyphomicrobiales</taxon>
        <taxon>Rhizobiaceae</taxon>
        <taxon>Shinella</taxon>
    </lineage>
</organism>
<accession>A0AA50CTJ9</accession>
<dbReference type="AlphaFoldDB" id="A0AA50CTJ9"/>
<keyword evidence="2" id="KW-1185">Reference proteome</keyword>
<gene>
    <name evidence="1" type="ORF">Q9313_26910</name>
</gene>
<protein>
    <recommendedName>
        <fullName evidence="3">3'-phosphoadenosine 5'-phosphosulfate sulfotransferase (PAPS reductase)/FAD synthetase</fullName>
    </recommendedName>
</protein>
<dbReference type="SUPFAM" id="SSF52402">
    <property type="entry name" value="Adenine nucleotide alpha hydrolases-like"/>
    <property type="match status" value="1"/>
</dbReference>
<dbReference type="InterPro" id="IPR014729">
    <property type="entry name" value="Rossmann-like_a/b/a_fold"/>
</dbReference>
<evidence type="ECO:0000313" key="2">
    <source>
        <dbReference type="Proteomes" id="UP001234585"/>
    </source>
</evidence>
<name>A0AA50CTJ9_9HYPH</name>
<reference evidence="1 2" key="1">
    <citation type="submission" date="2023-08" db="EMBL/GenBank/DDBJ databases">
        <title>Pathogen: clinical or host-associated sample.</title>
        <authorList>
            <person name="Hergert J."/>
            <person name="Casey R."/>
            <person name="Wagner J."/>
            <person name="Young E.L."/>
            <person name="Oakeson K.F."/>
        </authorList>
    </citation>
    <scope>NUCLEOTIDE SEQUENCE [LARGE SCALE GENOMIC DNA]</scope>
    <source>
        <strain evidence="1 2">1760953</strain>
        <plasmid evidence="1 2">unnamed5</plasmid>
    </source>
</reference>